<keyword evidence="2" id="KW-1185">Reference proteome</keyword>
<protein>
    <submittedName>
        <fullName evidence="1">Uncharacterized protein</fullName>
    </submittedName>
</protein>
<reference evidence="1 2" key="1">
    <citation type="submission" date="2024-01" db="EMBL/GenBank/DDBJ databases">
        <title>The genomes of 5 underutilized Papilionoideae crops provide insights into root nodulation and disease resistanc.</title>
        <authorList>
            <person name="Jiang F."/>
        </authorList>
    </citation>
    <scope>NUCLEOTIDE SEQUENCE [LARGE SCALE GENOMIC DNA]</scope>
    <source>
        <strain evidence="1">LVBAO_FW01</strain>
        <tissue evidence="1">Leaves</tissue>
    </source>
</reference>
<proteinExistence type="predicted"/>
<name>A0AAN9PZH6_CANGL</name>
<sequence length="113" mass="12723">MSGIPPGWVYLSHVLGTHSQAHKVLVTIVKPLPDTLIHPVCLLISSTYRKLLSLMSLSYAVVNPHLDTCWEPMLLNFFIAMPWYQVWQPAQGQSQIGSPIIAFHSRFLANLWG</sequence>
<gene>
    <name evidence="1" type="ORF">VNO77_34064</name>
</gene>
<dbReference type="EMBL" id="JAYMYQ010000008">
    <property type="protein sequence ID" value="KAK7315514.1"/>
    <property type="molecule type" value="Genomic_DNA"/>
</dbReference>
<evidence type="ECO:0000313" key="1">
    <source>
        <dbReference type="EMBL" id="KAK7315514.1"/>
    </source>
</evidence>
<dbReference type="Proteomes" id="UP001367508">
    <property type="component" value="Unassembled WGS sequence"/>
</dbReference>
<accession>A0AAN9PZH6</accession>
<organism evidence="1 2">
    <name type="scientific">Canavalia gladiata</name>
    <name type="common">Sword bean</name>
    <name type="synonym">Dolichos gladiatus</name>
    <dbReference type="NCBI Taxonomy" id="3824"/>
    <lineage>
        <taxon>Eukaryota</taxon>
        <taxon>Viridiplantae</taxon>
        <taxon>Streptophyta</taxon>
        <taxon>Embryophyta</taxon>
        <taxon>Tracheophyta</taxon>
        <taxon>Spermatophyta</taxon>
        <taxon>Magnoliopsida</taxon>
        <taxon>eudicotyledons</taxon>
        <taxon>Gunneridae</taxon>
        <taxon>Pentapetalae</taxon>
        <taxon>rosids</taxon>
        <taxon>fabids</taxon>
        <taxon>Fabales</taxon>
        <taxon>Fabaceae</taxon>
        <taxon>Papilionoideae</taxon>
        <taxon>50 kb inversion clade</taxon>
        <taxon>NPAAA clade</taxon>
        <taxon>indigoferoid/millettioid clade</taxon>
        <taxon>Phaseoleae</taxon>
        <taxon>Canavalia</taxon>
    </lineage>
</organism>
<dbReference type="AlphaFoldDB" id="A0AAN9PZH6"/>
<evidence type="ECO:0000313" key="2">
    <source>
        <dbReference type="Proteomes" id="UP001367508"/>
    </source>
</evidence>
<comment type="caution">
    <text evidence="1">The sequence shown here is derived from an EMBL/GenBank/DDBJ whole genome shotgun (WGS) entry which is preliminary data.</text>
</comment>